<proteinExistence type="predicted"/>
<dbReference type="RefSeq" id="WP_167970074.1">
    <property type="nucleotide sequence ID" value="NZ_BHZG01000073.1"/>
</dbReference>
<comment type="caution">
    <text evidence="2">The sequence shown here is derived from an EMBL/GenBank/DDBJ whole genome shotgun (WGS) entry which is preliminary data.</text>
</comment>
<feature type="compositionally biased region" description="Basic and acidic residues" evidence="1">
    <location>
        <begin position="231"/>
        <end position="243"/>
    </location>
</feature>
<reference evidence="2 3" key="1">
    <citation type="submission" date="2020-03" db="EMBL/GenBank/DDBJ databases">
        <title>Draft genome of Streptomyces sp. ventii, isolated from the Axial Seamount in the Pacific Ocean, and resequencing of the two type strains Streptomyces lonarensis strain NCL 716 and Streptomyces bohaiensis strain 11A07.</title>
        <authorList>
            <person name="Loughran R.M."/>
            <person name="Pfannmuller K.M."/>
            <person name="Wasson B.J."/>
            <person name="Deadmond M.C."/>
            <person name="Paddock B.E."/>
            <person name="Koyack M.J."/>
            <person name="Gallegos D.A."/>
            <person name="Mitchell E.A."/>
            <person name="Ushijima B."/>
            <person name="Saw J.H."/>
            <person name="Mcphail K.L."/>
            <person name="Videau P."/>
        </authorList>
    </citation>
    <scope>NUCLEOTIDE SEQUENCE [LARGE SCALE GENOMIC DNA]</scope>
    <source>
        <strain evidence="2 3">NCL716</strain>
    </source>
</reference>
<feature type="region of interest" description="Disordered" evidence="1">
    <location>
        <begin position="172"/>
        <end position="281"/>
    </location>
</feature>
<accession>A0A7X6D135</accession>
<name>A0A7X6D135_9ACTN</name>
<protein>
    <submittedName>
        <fullName evidence="2">Uncharacterized protein</fullName>
    </submittedName>
</protein>
<organism evidence="2 3">
    <name type="scientific">Streptomyces lonarensis</name>
    <dbReference type="NCBI Taxonomy" id="700599"/>
    <lineage>
        <taxon>Bacteria</taxon>
        <taxon>Bacillati</taxon>
        <taxon>Actinomycetota</taxon>
        <taxon>Actinomycetes</taxon>
        <taxon>Kitasatosporales</taxon>
        <taxon>Streptomycetaceae</taxon>
        <taxon>Streptomyces</taxon>
    </lineage>
</organism>
<gene>
    <name evidence="2" type="ORF">HCN56_11590</name>
</gene>
<dbReference type="AlphaFoldDB" id="A0A7X6D135"/>
<evidence type="ECO:0000313" key="3">
    <source>
        <dbReference type="Proteomes" id="UP000578686"/>
    </source>
</evidence>
<feature type="region of interest" description="Disordered" evidence="1">
    <location>
        <begin position="1"/>
        <end position="21"/>
    </location>
</feature>
<dbReference type="EMBL" id="JAAVJD010000071">
    <property type="protein sequence ID" value="NJQ06207.1"/>
    <property type="molecule type" value="Genomic_DNA"/>
</dbReference>
<feature type="compositionally biased region" description="Low complexity" evidence="1">
    <location>
        <begin position="172"/>
        <end position="197"/>
    </location>
</feature>
<dbReference type="Proteomes" id="UP000578686">
    <property type="component" value="Unassembled WGS sequence"/>
</dbReference>
<evidence type="ECO:0000256" key="1">
    <source>
        <dbReference type="SAM" id="MobiDB-lite"/>
    </source>
</evidence>
<evidence type="ECO:0000313" key="2">
    <source>
        <dbReference type="EMBL" id="NJQ06207.1"/>
    </source>
</evidence>
<feature type="compositionally biased region" description="Basic and acidic residues" evidence="1">
    <location>
        <begin position="259"/>
        <end position="269"/>
    </location>
</feature>
<sequence>MSDDRLPEEYDADGSPAPDVTLDVPVLNVEEVEVEAEDLRASVTLRAELLDLLKINVGADVSLGRLNVGIRGVEAQALLQVHLDNVASMIETALTTLAKNPEIVAHVARAAESATESVGSAAAKAVPEVGRAAADTAGHASRAVESVGGSASDAVGDAAESVVDATGELTDDAVGTAGETGAAGEDAAPDAMGAADGTRGRGSEGTDEDGVTAEAPKRKKKRSAPDPAGRGAEKGAERVERRATARTGTGRPRRPSPSAEERRSRRREPAAGGRATRRRPP</sequence>
<keyword evidence="3" id="KW-1185">Reference proteome</keyword>